<protein>
    <submittedName>
        <fullName evidence="3">DUF6264 family protein</fullName>
    </submittedName>
</protein>
<feature type="transmembrane region" description="Helical" evidence="2">
    <location>
        <begin position="147"/>
        <end position="171"/>
    </location>
</feature>
<name>A0ABT2P9R0_9MICO</name>
<sequence length="181" mass="19194">MSTPADAVPDPRPRPQYGEYATPEQQRASIREPVRESVAVPVIVASPVAPAGASPASTPVRRRTVDRIFTFALLAYGLVTVISAVPQLWDFSAFAETWMGLAGIDGTFTNTAQGDLWSRIGAGVFALGWALTAFFGWRSVVAGRLSWWIPVVGAAVSFVIVSICLTIPLVGDPAISAFFGG</sequence>
<evidence type="ECO:0000256" key="1">
    <source>
        <dbReference type="SAM" id="MobiDB-lite"/>
    </source>
</evidence>
<feature type="transmembrane region" description="Helical" evidence="2">
    <location>
        <begin position="116"/>
        <end position="135"/>
    </location>
</feature>
<dbReference type="RefSeq" id="WP_261605896.1">
    <property type="nucleotide sequence ID" value="NZ_JAODOR010000004.1"/>
</dbReference>
<organism evidence="3 4">
    <name type="scientific">Microbacterium memoriense</name>
    <dbReference type="NCBI Taxonomy" id="2978350"/>
    <lineage>
        <taxon>Bacteria</taxon>
        <taxon>Bacillati</taxon>
        <taxon>Actinomycetota</taxon>
        <taxon>Actinomycetes</taxon>
        <taxon>Micrococcales</taxon>
        <taxon>Microbacteriaceae</taxon>
        <taxon>Microbacterium</taxon>
    </lineage>
</organism>
<keyword evidence="2" id="KW-1133">Transmembrane helix</keyword>
<keyword evidence="4" id="KW-1185">Reference proteome</keyword>
<dbReference type="Proteomes" id="UP001300496">
    <property type="component" value="Unassembled WGS sequence"/>
</dbReference>
<dbReference type="InterPro" id="IPR046231">
    <property type="entry name" value="DUF6264"/>
</dbReference>
<keyword evidence="2" id="KW-0812">Transmembrane</keyword>
<dbReference type="EMBL" id="JAODOR010000004">
    <property type="protein sequence ID" value="MCT9001350.1"/>
    <property type="molecule type" value="Genomic_DNA"/>
</dbReference>
<reference evidence="3 4" key="1">
    <citation type="journal article" date="2024" name="Int. J. Syst. Evol. Microbiol.">
        <title>Microbacterium memoriense sp. nov., a member of the Actinomycetota from marine beach sediment of the north coast of Portugal.</title>
        <authorList>
            <person name="Santos J.D.N.D."/>
            <person name="Klimek D."/>
            <person name="Calusinska M."/>
            <person name="Lobo-da-Cunha A."/>
            <person name="Catita J."/>
            <person name="Goncalves H."/>
            <person name="Gonzalez I."/>
            <person name="Lage O.M."/>
        </authorList>
    </citation>
    <scope>NUCLEOTIDE SEQUENCE [LARGE SCALE GENOMIC DNA]</scope>
    <source>
        <strain evidence="3 4">PMIC_1C1B</strain>
    </source>
</reference>
<proteinExistence type="predicted"/>
<feature type="transmembrane region" description="Helical" evidence="2">
    <location>
        <begin position="68"/>
        <end position="89"/>
    </location>
</feature>
<evidence type="ECO:0000313" key="3">
    <source>
        <dbReference type="EMBL" id="MCT9001350.1"/>
    </source>
</evidence>
<keyword evidence="2" id="KW-0472">Membrane</keyword>
<gene>
    <name evidence="3" type="ORF">N4R40_03075</name>
</gene>
<evidence type="ECO:0000313" key="4">
    <source>
        <dbReference type="Proteomes" id="UP001300496"/>
    </source>
</evidence>
<accession>A0ABT2P9R0</accession>
<comment type="caution">
    <text evidence="3">The sequence shown here is derived from an EMBL/GenBank/DDBJ whole genome shotgun (WGS) entry which is preliminary data.</text>
</comment>
<feature type="region of interest" description="Disordered" evidence="1">
    <location>
        <begin position="1"/>
        <end position="31"/>
    </location>
</feature>
<evidence type="ECO:0000256" key="2">
    <source>
        <dbReference type="SAM" id="Phobius"/>
    </source>
</evidence>
<dbReference type="Pfam" id="PF19779">
    <property type="entry name" value="DUF6264"/>
    <property type="match status" value="1"/>
</dbReference>